<dbReference type="Pfam" id="PF08686">
    <property type="entry name" value="PLAC"/>
    <property type="match status" value="1"/>
</dbReference>
<proteinExistence type="predicted"/>
<dbReference type="PROSITE" id="PS50900">
    <property type="entry name" value="PLAC"/>
    <property type="match status" value="1"/>
</dbReference>
<dbReference type="InterPro" id="IPR010909">
    <property type="entry name" value="PLAC"/>
</dbReference>
<protein>
    <submittedName>
        <fullName evidence="4">A disintegrin and metalloproteinase with thrombospondin motifs 3-like</fullName>
    </submittedName>
</protein>
<keyword evidence="5" id="KW-1185">Reference proteome</keyword>
<organism evidence="4 5">
    <name type="scientific">Pontoporia blainvillei</name>
    <name type="common">Franciscana</name>
    <name type="synonym">Delphinus blainvillei</name>
    <dbReference type="NCBI Taxonomy" id="48723"/>
    <lineage>
        <taxon>Eukaryota</taxon>
        <taxon>Metazoa</taxon>
        <taxon>Chordata</taxon>
        <taxon>Craniata</taxon>
        <taxon>Vertebrata</taxon>
        <taxon>Euteleostomi</taxon>
        <taxon>Mammalia</taxon>
        <taxon>Eutheria</taxon>
        <taxon>Laurasiatheria</taxon>
        <taxon>Artiodactyla</taxon>
        <taxon>Whippomorpha</taxon>
        <taxon>Cetacea</taxon>
        <taxon>Odontoceti</taxon>
        <taxon>Pontoporiidae</taxon>
        <taxon>Pontoporia</taxon>
    </lineage>
</organism>
<evidence type="ECO:0000256" key="2">
    <source>
        <dbReference type="SAM" id="MobiDB-lite"/>
    </source>
</evidence>
<reference evidence="4" key="1">
    <citation type="submission" date="2018-05" db="EMBL/GenBank/DDBJ databases">
        <authorList>
            <person name="Pedro S.L.S."/>
            <person name="Freitas R.C."/>
            <person name="Barreto A.S."/>
            <person name="Lima A.O.S."/>
        </authorList>
    </citation>
    <scope>NUCLEOTIDE SEQUENCE</scope>
    <source>
        <strain evidence="4">BP203</strain>
        <tissue evidence="4">Muscle</tissue>
    </source>
</reference>
<comment type="caution">
    <text evidence="4">The sequence shown here is derived from an EMBL/GenBank/DDBJ whole genome shotgun (WGS) entry which is preliminary data.</text>
</comment>
<evidence type="ECO:0000256" key="1">
    <source>
        <dbReference type="ARBA" id="ARBA00022729"/>
    </source>
</evidence>
<gene>
    <name evidence="4" type="ORF">BU61_1278</name>
</gene>
<name>A0ABX0S2V5_PONBL</name>
<evidence type="ECO:0000313" key="5">
    <source>
        <dbReference type="Proteomes" id="UP001165941"/>
    </source>
</evidence>
<feature type="region of interest" description="Disordered" evidence="2">
    <location>
        <begin position="134"/>
        <end position="232"/>
    </location>
</feature>
<feature type="domain" description="PLAC" evidence="3">
    <location>
        <begin position="46"/>
        <end position="84"/>
    </location>
</feature>
<accession>A0ABX0S2V5</accession>
<dbReference type="Proteomes" id="UP001165941">
    <property type="component" value="Unassembled WGS sequence"/>
</dbReference>
<dbReference type="EMBL" id="PGGH01040199">
    <property type="protein sequence ID" value="NIG58452.1"/>
    <property type="molecule type" value="Genomic_DNA"/>
</dbReference>
<keyword evidence="1" id="KW-0732">Signal</keyword>
<sequence length="232" mass="25067">MAPTARCTASTAWVAVQRAVGLVTECPARPSGKRGPGTSNLRRRDRDEPCLGDKSIFCQMEVLARYCSIPGYNKLCCESCSKRSSTLPPPYLPEAAETHDDAIFNSSDLPESLMMPTSLVPYYLETPAEKKKSLSRISSVGGPNAHAAFRPNSKSSGANLPQRRAQPAENKTLRLASPPTKSDHLSSSPQMAAASFLAASDSIGASSQARTSEKDEKIIDKRRPLRSSTLER</sequence>
<feature type="compositionally biased region" description="Basic and acidic residues" evidence="2">
    <location>
        <begin position="211"/>
        <end position="222"/>
    </location>
</feature>
<evidence type="ECO:0000259" key="3">
    <source>
        <dbReference type="PROSITE" id="PS50900"/>
    </source>
</evidence>
<evidence type="ECO:0000313" key="4">
    <source>
        <dbReference type="EMBL" id="NIG58452.1"/>
    </source>
</evidence>
<feature type="region of interest" description="Disordered" evidence="2">
    <location>
        <begin position="27"/>
        <end position="46"/>
    </location>
</feature>